<accession>A0ACC0A6T3</accession>
<name>A0ACC0A6T3_CATRO</name>
<evidence type="ECO:0000313" key="1">
    <source>
        <dbReference type="EMBL" id="KAI5656314.1"/>
    </source>
</evidence>
<proteinExistence type="predicted"/>
<dbReference type="Proteomes" id="UP001060085">
    <property type="component" value="Linkage Group LG06"/>
</dbReference>
<organism evidence="1 2">
    <name type="scientific">Catharanthus roseus</name>
    <name type="common">Madagascar periwinkle</name>
    <name type="synonym">Vinca rosea</name>
    <dbReference type="NCBI Taxonomy" id="4058"/>
    <lineage>
        <taxon>Eukaryota</taxon>
        <taxon>Viridiplantae</taxon>
        <taxon>Streptophyta</taxon>
        <taxon>Embryophyta</taxon>
        <taxon>Tracheophyta</taxon>
        <taxon>Spermatophyta</taxon>
        <taxon>Magnoliopsida</taxon>
        <taxon>eudicotyledons</taxon>
        <taxon>Gunneridae</taxon>
        <taxon>Pentapetalae</taxon>
        <taxon>asterids</taxon>
        <taxon>lamiids</taxon>
        <taxon>Gentianales</taxon>
        <taxon>Apocynaceae</taxon>
        <taxon>Rauvolfioideae</taxon>
        <taxon>Vinceae</taxon>
        <taxon>Catharanthinae</taxon>
        <taxon>Catharanthus</taxon>
    </lineage>
</organism>
<comment type="caution">
    <text evidence="1">The sequence shown here is derived from an EMBL/GenBank/DDBJ whole genome shotgun (WGS) entry which is preliminary data.</text>
</comment>
<evidence type="ECO:0000313" key="2">
    <source>
        <dbReference type="Proteomes" id="UP001060085"/>
    </source>
</evidence>
<dbReference type="EMBL" id="CM044706">
    <property type="protein sequence ID" value="KAI5656314.1"/>
    <property type="molecule type" value="Genomic_DNA"/>
</dbReference>
<keyword evidence="2" id="KW-1185">Reference proteome</keyword>
<gene>
    <name evidence="1" type="ORF">M9H77_25107</name>
</gene>
<sequence>MALEAKSSSSSPIRSWRTAFLTLRDEIQTLPSAPQPRSATVIQLLNHHIFSQSDTLIPATWELSPHEVTADVMLLMELAHNISDSGSFDELIQSFLQLSRFIHIVSSHVSLTINSKSWALSLDCFNRMVKTFLGKAKANGSFTGNAGAIRATKQCLETVRLLLGIYQRTILLSEYKQLLYFLHGVIAFFQINSSYSDFTNGNMKVSTCYSSTWELQRIAFTTIGEVYSRAGTSLTVDIWQSTIEVIRKVMDALASTGLLAEDRVMTAFYYSVLHCLHLVLLDPKGSLSAHVAGFIAALKMFLNYGVSSKNHFLLPDASQPLVRPPHSTGKNLNLGESSKSNFAPYRPPHLRNKESKNLWMNNKESLSSSEAESSSAYHTLSDSDYSSDGDGSGKDVNDVHCDQTRLAAIVCIQDLCRADPKLFNAQLTMLLTCSDVLQPRKHEATLISCLLFDPYLKARLKSASTIATMLDGTASVFLQVAEFKDSTKRGSFTALSSSLGQILMQLHTGTLYLVKHERHRCLLASLFKVLVALISCTPYSRMPSDLLPKLISAVLGRVEDGFLLQIDQTSLWAAAIDCLTVALSVSPPSVEIKDMLLEEASGGFSEVQNTSGILSTLLRCSNPGTSPSINFEALQALRAVAHNYPTTVFPCWKRVSSIAYRFLSFTPDVPTRLWKSNAGHSGGASWETVITAAIKVLDECLRAVSGFKGTEDLSDDKFLLGPFTSDCIKTKTISSAPFHGPEDPAASKEEVEICSLGGEQWSEAISKHLPLVLKHPSVVVRTAAITCFAGLTSPTFFSLRKDDQDFILSSSLNAALIDDVPSVRSAACRAIGVISCFPQVIHCVEVLDKLATAVVYNTSDSSVSVRITASWALANISDSLRHSVHTPSFENDAKASFRLIELLIDNALRLTNDNDKIKANAVRALGNLSRLIQFTGDLVGSNSEVGYMIVPSYTVKNLSKVENIDEKSKSLALSTSKASVWLGKMVQAFISCVTTGNVKVQWNVCHALSNLFFNRTLKLQDMDWAPSIFSILLLLLRDSANFKIRIQAAAALSVPSKLEDYGRSFYDVLQGVVHVLENLSSDLISMPSNFKYRVALEKQMTSTMLHLLVLASGTNHGPIQEFLAKKALFLEEWFKGLCLYLEERTIQLDCKGDTDVNEKKEVVTRALESLIKVFEDSNHSVIVARFQKLFSGMQ</sequence>
<reference evidence="2" key="1">
    <citation type="journal article" date="2023" name="Nat. Plants">
        <title>Single-cell RNA sequencing provides a high-resolution roadmap for understanding the multicellular compartmentation of specialized metabolism.</title>
        <authorList>
            <person name="Sun S."/>
            <person name="Shen X."/>
            <person name="Li Y."/>
            <person name="Li Y."/>
            <person name="Wang S."/>
            <person name="Li R."/>
            <person name="Zhang H."/>
            <person name="Shen G."/>
            <person name="Guo B."/>
            <person name="Wei J."/>
            <person name="Xu J."/>
            <person name="St-Pierre B."/>
            <person name="Chen S."/>
            <person name="Sun C."/>
        </authorList>
    </citation>
    <scope>NUCLEOTIDE SEQUENCE [LARGE SCALE GENOMIC DNA]</scope>
</reference>
<protein>
    <submittedName>
        <fullName evidence="1">Uncharacterized protein</fullName>
    </submittedName>
</protein>